<comment type="caution">
    <text evidence="1">The sequence shown here is derived from an EMBL/GenBank/DDBJ whole genome shotgun (WGS) entry which is preliminary data.</text>
</comment>
<dbReference type="EMBL" id="JABWDY010042846">
    <property type="protein sequence ID" value="KAF5176354.1"/>
    <property type="molecule type" value="Genomic_DNA"/>
</dbReference>
<protein>
    <submittedName>
        <fullName evidence="1">Multidrug resistance-associated protein</fullName>
    </submittedName>
</protein>
<reference evidence="1 2" key="1">
    <citation type="submission" date="2020-06" db="EMBL/GenBank/DDBJ databases">
        <title>Transcriptomic and genomic resources for Thalictrum thalictroides and T. hernandezii: Facilitating candidate gene discovery in an emerging model plant lineage.</title>
        <authorList>
            <person name="Arias T."/>
            <person name="Riano-Pachon D.M."/>
            <person name="Di Stilio V.S."/>
        </authorList>
    </citation>
    <scope>NUCLEOTIDE SEQUENCE [LARGE SCALE GENOMIC DNA]</scope>
    <source>
        <strain evidence="2">cv. WT478/WT964</strain>
        <tissue evidence="1">Leaves</tissue>
    </source>
</reference>
<dbReference type="Proteomes" id="UP000554482">
    <property type="component" value="Unassembled WGS sequence"/>
</dbReference>
<dbReference type="OrthoDB" id="1709837at2759"/>
<dbReference type="AlphaFoldDB" id="A0A7J6UUS7"/>
<sequence length="118" mass="13161">IRSHLFKHKVIESVRGSTGVTTMVEEEAKSVLKEPLLSNKSNVAGYAAASSLSRATFSWMNPLLENGYKSPLKIDDVPYLAPEHDAEVFLERPSFHWFLGTCSACCHVHRSCPAPKFR</sequence>
<name>A0A7J6UUS7_THATH</name>
<proteinExistence type="predicted"/>
<evidence type="ECO:0000313" key="2">
    <source>
        <dbReference type="Proteomes" id="UP000554482"/>
    </source>
</evidence>
<organism evidence="1 2">
    <name type="scientific">Thalictrum thalictroides</name>
    <name type="common">Rue-anemone</name>
    <name type="synonym">Anemone thalictroides</name>
    <dbReference type="NCBI Taxonomy" id="46969"/>
    <lineage>
        <taxon>Eukaryota</taxon>
        <taxon>Viridiplantae</taxon>
        <taxon>Streptophyta</taxon>
        <taxon>Embryophyta</taxon>
        <taxon>Tracheophyta</taxon>
        <taxon>Spermatophyta</taxon>
        <taxon>Magnoliopsida</taxon>
        <taxon>Ranunculales</taxon>
        <taxon>Ranunculaceae</taxon>
        <taxon>Thalictroideae</taxon>
        <taxon>Thalictrum</taxon>
    </lineage>
</organism>
<gene>
    <name evidence="1" type="ORF">FRX31_034059</name>
</gene>
<evidence type="ECO:0000313" key="1">
    <source>
        <dbReference type="EMBL" id="KAF5176354.1"/>
    </source>
</evidence>
<accession>A0A7J6UUS7</accession>
<keyword evidence="2" id="KW-1185">Reference proteome</keyword>
<feature type="non-terminal residue" evidence="1">
    <location>
        <position position="1"/>
    </location>
</feature>